<evidence type="ECO:0000256" key="6">
    <source>
        <dbReference type="SAM" id="SignalP"/>
    </source>
</evidence>
<keyword evidence="9" id="KW-1185">Reference proteome</keyword>
<accession>A0AB34IMI5</accession>
<feature type="chain" id="PRO_5044261049" description="Fe2OG dioxygenase domain-containing protein" evidence="6">
    <location>
        <begin position="20"/>
        <end position="446"/>
    </location>
</feature>
<sequence>MAWAWVLLLWLPRRGGVEAFGGLLEDRSERDFKIAREAMSSCEHALGHTLGAAWLGCVFDTLDAWQVAALAAGRDDYYPVAPHDVSPWGLKPGGVGGFHRSEELKNWLRDYSCDAGPPASAPIGSRRWEYVPPPPCTGGSSAGAFVYHNGYLPAGDDMEEMTGRYTEAEAAEACGKAEACAGFTFSSPARAAGASHTMYFKNYSTGARPSAEWHSFKRRENPALCEEGRPPRLEEYEVRVLREVPPVFLVPNFVGAEDCDRMVNMTVPQMTRSVVSGGRASQERRSYSVNMYPDFEDNTNTVTKLSHKLFQFAREVAGYTSLYPNAGQEPVNAVFYKDYDDQYRAHCDGECRGGLYREGRRIATALVYCQAPEEGGATLFTRSGLKVLPEKGTMLFFGYKLNGSTMDNGHTEHSGCPLRKGRKWIATMWFREGVTPENDWQSMNDL</sequence>
<keyword evidence="5" id="KW-0408">Iron</keyword>
<feature type="signal peptide" evidence="6">
    <location>
        <begin position="1"/>
        <end position="19"/>
    </location>
</feature>
<evidence type="ECO:0000256" key="2">
    <source>
        <dbReference type="ARBA" id="ARBA00022723"/>
    </source>
</evidence>
<dbReference type="InterPro" id="IPR006620">
    <property type="entry name" value="Pro_4_hyd_alph"/>
</dbReference>
<proteinExistence type="predicted"/>
<gene>
    <name evidence="8" type="ORF">AB1Y20_011153</name>
</gene>
<evidence type="ECO:0000313" key="8">
    <source>
        <dbReference type="EMBL" id="KAL1503089.1"/>
    </source>
</evidence>
<evidence type="ECO:0000256" key="1">
    <source>
        <dbReference type="ARBA" id="ARBA00001961"/>
    </source>
</evidence>
<dbReference type="PANTHER" id="PTHR10869:SF226">
    <property type="entry name" value="PROLYL 4-HYDROXYLASE ALPHA SUBUNIT DOMAIN-CONTAINING PROTEIN"/>
    <property type="match status" value="1"/>
</dbReference>
<dbReference type="GO" id="GO:0031418">
    <property type="term" value="F:L-ascorbic acid binding"/>
    <property type="evidence" value="ECO:0007669"/>
    <property type="project" value="InterPro"/>
</dbReference>
<dbReference type="AlphaFoldDB" id="A0AB34IMI5"/>
<dbReference type="InterPro" id="IPR005123">
    <property type="entry name" value="Oxoglu/Fe-dep_dioxygenase_dom"/>
</dbReference>
<name>A0AB34IMI5_PRYPA</name>
<dbReference type="GO" id="GO:0005506">
    <property type="term" value="F:iron ion binding"/>
    <property type="evidence" value="ECO:0007669"/>
    <property type="project" value="InterPro"/>
</dbReference>
<organism evidence="8 9">
    <name type="scientific">Prymnesium parvum</name>
    <name type="common">Toxic golden alga</name>
    <dbReference type="NCBI Taxonomy" id="97485"/>
    <lineage>
        <taxon>Eukaryota</taxon>
        <taxon>Haptista</taxon>
        <taxon>Haptophyta</taxon>
        <taxon>Prymnesiophyceae</taxon>
        <taxon>Prymnesiales</taxon>
        <taxon>Prymnesiaceae</taxon>
        <taxon>Prymnesium</taxon>
    </lineage>
</organism>
<evidence type="ECO:0000256" key="5">
    <source>
        <dbReference type="ARBA" id="ARBA00023004"/>
    </source>
</evidence>
<dbReference type="GO" id="GO:0004656">
    <property type="term" value="F:procollagen-proline 4-dioxygenase activity"/>
    <property type="evidence" value="ECO:0007669"/>
    <property type="project" value="TreeGrafter"/>
</dbReference>
<dbReference type="GO" id="GO:0005783">
    <property type="term" value="C:endoplasmic reticulum"/>
    <property type="evidence" value="ECO:0007669"/>
    <property type="project" value="TreeGrafter"/>
</dbReference>
<evidence type="ECO:0000256" key="4">
    <source>
        <dbReference type="ARBA" id="ARBA00023002"/>
    </source>
</evidence>
<dbReference type="PANTHER" id="PTHR10869">
    <property type="entry name" value="PROLYL 4-HYDROXYLASE ALPHA SUBUNIT"/>
    <property type="match status" value="1"/>
</dbReference>
<evidence type="ECO:0000259" key="7">
    <source>
        <dbReference type="PROSITE" id="PS51471"/>
    </source>
</evidence>
<keyword evidence="2" id="KW-0479">Metal-binding</keyword>
<dbReference type="PROSITE" id="PS51471">
    <property type="entry name" value="FE2OG_OXY"/>
    <property type="match status" value="1"/>
</dbReference>
<dbReference type="EMBL" id="JBGBPQ010000022">
    <property type="protein sequence ID" value="KAL1503089.1"/>
    <property type="molecule type" value="Genomic_DNA"/>
</dbReference>
<evidence type="ECO:0000313" key="9">
    <source>
        <dbReference type="Proteomes" id="UP001515480"/>
    </source>
</evidence>
<dbReference type="Pfam" id="PF13640">
    <property type="entry name" value="2OG-FeII_Oxy_3"/>
    <property type="match status" value="1"/>
</dbReference>
<evidence type="ECO:0000256" key="3">
    <source>
        <dbReference type="ARBA" id="ARBA00022964"/>
    </source>
</evidence>
<keyword evidence="6" id="KW-0732">Signal</keyword>
<comment type="cofactor">
    <cofactor evidence="1">
        <name>L-ascorbate</name>
        <dbReference type="ChEBI" id="CHEBI:38290"/>
    </cofactor>
</comment>
<dbReference type="InterPro" id="IPR044862">
    <property type="entry name" value="Pro_4_hyd_alph_FE2OG_OXY"/>
</dbReference>
<feature type="domain" description="Fe2OG dioxygenase" evidence="7">
    <location>
        <begin position="327"/>
        <end position="432"/>
    </location>
</feature>
<comment type="caution">
    <text evidence="8">The sequence shown here is derived from an EMBL/GenBank/DDBJ whole genome shotgun (WGS) entry which is preliminary data.</text>
</comment>
<dbReference type="InterPro" id="IPR045054">
    <property type="entry name" value="P4HA-like"/>
</dbReference>
<dbReference type="Proteomes" id="UP001515480">
    <property type="component" value="Unassembled WGS sequence"/>
</dbReference>
<keyword evidence="4" id="KW-0560">Oxidoreductase</keyword>
<dbReference type="Gene3D" id="2.60.120.620">
    <property type="entry name" value="q2cbj1_9rhob like domain"/>
    <property type="match status" value="1"/>
</dbReference>
<reference evidence="8 9" key="1">
    <citation type="journal article" date="2024" name="Science">
        <title>Giant polyketide synthase enzymes in the biosynthesis of giant marine polyether toxins.</title>
        <authorList>
            <person name="Fallon T.R."/>
            <person name="Shende V.V."/>
            <person name="Wierzbicki I.H."/>
            <person name="Pendleton A.L."/>
            <person name="Watervoot N.F."/>
            <person name="Auber R.P."/>
            <person name="Gonzalez D.J."/>
            <person name="Wisecaver J.H."/>
            <person name="Moore B.S."/>
        </authorList>
    </citation>
    <scope>NUCLEOTIDE SEQUENCE [LARGE SCALE GENOMIC DNA]</scope>
    <source>
        <strain evidence="8 9">12B1</strain>
    </source>
</reference>
<keyword evidence="3" id="KW-0223">Dioxygenase</keyword>
<dbReference type="SMART" id="SM00702">
    <property type="entry name" value="P4Hc"/>
    <property type="match status" value="1"/>
</dbReference>
<protein>
    <recommendedName>
        <fullName evidence="7">Fe2OG dioxygenase domain-containing protein</fullName>
    </recommendedName>
</protein>